<feature type="compositionally biased region" description="Gly residues" evidence="3">
    <location>
        <begin position="319"/>
        <end position="330"/>
    </location>
</feature>
<feature type="region of interest" description="Disordered" evidence="3">
    <location>
        <begin position="24"/>
        <end position="46"/>
    </location>
</feature>
<feature type="region of interest" description="Disordered" evidence="3">
    <location>
        <begin position="509"/>
        <end position="558"/>
    </location>
</feature>
<feature type="region of interest" description="Disordered" evidence="3">
    <location>
        <begin position="603"/>
        <end position="689"/>
    </location>
</feature>
<evidence type="ECO:0000256" key="4">
    <source>
        <dbReference type="SAM" id="SignalP"/>
    </source>
</evidence>
<reference evidence="6" key="2">
    <citation type="submission" date="2019-03" db="EMBL/GenBank/DDBJ databases">
        <authorList>
            <person name="Warren W.C."/>
            <person name="Johnson G.S."/>
        </authorList>
    </citation>
    <scope>NUCLEOTIDE SEQUENCE [LARGE SCALE GENOMIC DNA]</scope>
    <source>
        <strain evidence="6">Basenji</strain>
    </source>
</reference>
<feature type="compositionally biased region" description="Gly residues" evidence="3">
    <location>
        <begin position="482"/>
        <end position="491"/>
    </location>
</feature>
<evidence type="ECO:0000256" key="2">
    <source>
        <dbReference type="ARBA" id="ARBA00022782"/>
    </source>
</evidence>
<name>A0A8C0SC98_CANLF</name>
<feature type="compositionally biased region" description="Basic residues" evidence="3">
    <location>
        <begin position="617"/>
        <end position="629"/>
    </location>
</feature>
<evidence type="ECO:0000313" key="8">
    <source>
        <dbReference type="Proteomes" id="UP000694542"/>
    </source>
</evidence>
<evidence type="ECO:0000256" key="3">
    <source>
        <dbReference type="SAM" id="MobiDB-lite"/>
    </source>
</evidence>
<evidence type="ECO:0000313" key="6">
    <source>
        <dbReference type="Ensembl" id="ENSCAFP00030014912.1"/>
    </source>
</evidence>
<dbReference type="AlphaFoldDB" id="A0A8C0SC98"/>
<sequence length="696" mass="69936">MGALALWPLALALSGMGPLLGAEAPGGEVSGTPASPGEPATGTGGLLFQPDWDWPPSAPQDPLCLVTLDKGGNGSSPPLRVAGALRGYEHTFLEAVRRARWGPHDLATFGACAASDGRTTQLSLRQLQAWLGAPGGRRLVVLHLEEVTWEPALSLKFQEPPPGGASPLELALLVLYPGPGPEVAVTGAGLPGTQNLCRSRNTRYLVLALDHPVGAWHSPRVTLTVHARGDGRRSKMGSRGRVGPGGLCPRALSCAPGRAGAPLSTPQLQELLFGPDARCFTRMTPALLVLRLPGPTAVPARGLLDLVPFPPPRCAQARGAGGGGGGGGGARAPAHTPSSASQALPGARGAPSQRRPLPGDAHAPGARPARAADPRLAAAPGPGPRRAGGLPAGPAQPVGPRDTGAPAGRRGAPAAAAAATPHGRGRAPRAAAPPRVRALGRGPRPARGRRAAGRGRRAPRAPGAAPRRRAAAGAPARPLPRGLGGLGGLGGPAARAAAAQGVAGPARRVARAGAGRAPPGAAQRGGGGGRRALRAARAERGPARRALRAHPRDLPGQQLPGRVRVAAVRPQPALRQPRGAAAQDAGPRRRAGSPALLRAHGLRRQAAHQPVGGAHQRAPRAQHGGHRVRLPVTPRGPAHPESARATAPIKSSKQQPSCTCARAARPGHPALPPAPASAPSGLEGAGAGAAALALLG</sequence>
<dbReference type="PANTHER" id="PTHR15009">
    <property type="entry name" value="MUELLERIAN-INHIBITING FACTOR"/>
    <property type="match status" value="1"/>
</dbReference>
<dbReference type="Proteomes" id="UP000694429">
    <property type="component" value="Chromosome 20"/>
</dbReference>
<reference evidence="7" key="3">
    <citation type="submission" date="2025-05" db="UniProtKB">
        <authorList>
            <consortium name="Ensembl"/>
        </authorList>
    </citation>
    <scope>IDENTIFICATION</scope>
</reference>
<evidence type="ECO:0000313" key="7">
    <source>
        <dbReference type="Ensembl" id="ENSCAFP00040019193.1"/>
    </source>
</evidence>
<keyword evidence="2" id="KW-0221">Differentiation</keyword>
<keyword evidence="1 4" id="KW-0732">Signal</keyword>
<dbReference type="Ensembl" id="ENSCAFT00030017061.1">
    <property type="protein sequence ID" value="ENSCAFP00030014912.1"/>
    <property type="gene ID" value="ENSCAFG00030009205.1"/>
</dbReference>
<dbReference type="OrthoDB" id="9893739at2759"/>
<evidence type="ECO:0000256" key="1">
    <source>
        <dbReference type="ARBA" id="ARBA00022729"/>
    </source>
</evidence>
<protein>
    <submittedName>
        <fullName evidence="7">Anti-Mullerian hormone</fullName>
    </submittedName>
</protein>
<feature type="compositionally biased region" description="Basic residues" evidence="3">
    <location>
        <begin position="444"/>
        <end position="459"/>
    </location>
</feature>
<feature type="region of interest" description="Disordered" evidence="3">
    <location>
        <begin position="570"/>
        <end position="591"/>
    </location>
</feature>
<dbReference type="GO" id="GO:0008406">
    <property type="term" value="P:gonad development"/>
    <property type="evidence" value="ECO:0007669"/>
    <property type="project" value="InterPro"/>
</dbReference>
<feature type="compositionally biased region" description="Low complexity" evidence="3">
    <location>
        <begin position="404"/>
        <end position="443"/>
    </location>
</feature>
<feature type="signal peptide" evidence="4">
    <location>
        <begin position="1"/>
        <end position="21"/>
    </location>
</feature>
<dbReference type="Proteomes" id="UP000694542">
    <property type="component" value="Chromosome 20"/>
</dbReference>
<dbReference type="InterPro" id="IPR006799">
    <property type="entry name" value="AMH_N"/>
</dbReference>
<feature type="region of interest" description="Disordered" evidence="3">
    <location>
        <begin position="315"/>
        <end position="493"/>
    </location>
</feature>
<dbReference type="Pfam" id="PF04709">
    <property type="entry name" value="AMH_N"/>
    <property type="match status" value="2"/>
</dbReference>
<dbReference type="PANTHER" id="PTHR15009:SF4">
    <property type="entry name" value="MUELLERIAN-INHIBITING FACTOR"/>
    <property type="match status" value="1"/>
</dbReference>
<feature type="domain" description="Anti-Mullerian hormone N-terminal" evidence="5">
    <location>
        <begin position="255"/>
        <end position="316"/>
    </location>
</feature>
<gene>
    <name evidence="7" type="primary">AMH</name>
</gene>
<dbReference type="GO" id="GO:0008083">
    <property type="term" value="F:growth factor activity"/>
    <property type="evidence" value="ECO:0007669"/>
    <property type="project" value="InterPro"/>
</dbReference>
<feature type="chain" id="PRO_5044673455" evidence="4">
    <location>
        <begin position="22"/>
        <end position="696"/>
    </location>
</feature>
<proteinExistence type="predicted"/>
<feature type="domain" description="Anti-Mullerian hormone N-terminal" evidence="5">
    <location>
        <begin position="87"/>
        <end position="231"/>
    </location>
</feature>
<dbReference type="GO" id="GO:0030154">
    <property type="term" value="P:cell differentiation"/>
    <property type="evidence" value="ECO:0007669"/>
    <property type="project" value="UniProtKB-KW"/>
</dbReference>
<reference evidence="7" key="1">
    <citation type="submission" date="2018-10" db="EMBL/GenBank/DDBJ databases">
        <title>De novo assembly of a Great Dane genome.</title>
        <authorList>
            <person name="Kidd J.M."/>
            <person name="Pendleton A.L."/>
            <person name="Shen F."/>
            <person name="Emery S."/>
        </authorList>
    </citation>
    <scope>NUCLEOTIDE SEQUENCE [LARGE SCALE GENOMIC DNA]</scope>
    <source>
        <strain evidence="7">Great Dane</strain>
    </source>
</reference>
<feature type="compositionally biased region" description="Low complexity" evidence="3">
    <location>
        <begin position="509"/>
        <end position="522"/>
    </location>
</feature>
<feature type="compositionally biased region" description="Low complexity" evidence="3">
    <location>
        <begin position="358"/>
        <end position="395"/>
    </location>
</feature>
<organism evidence="7 8">
    <name type="scientific">Canis lupus familiaris</name>
    <name type="common">Dog</name>
    <name type="synonym">Canis familiaris</name>
    <dbReference type="NCBI Taxonomy" id="9615"/>
    <lineage>
        <taxon>Eukaryota</taxon>
        <taxon>Metazoa</taxon>
        <taxon>Chordata</taxon>
        <taxon>Craniata</taxon>
        <taxon>Vertebrata</taxon>
        <taxon>Euteleostomi</taxon>
        <taxon>Mammalia</taxon>
        <taxon>Eutheria</taxon>
        <taxon>Laurasiatheria</taxon>
        <taxon>Carnivora</taxon>
        <taxon>Caniformia</taxon>
        <taxon>Canidae</taxon>
        <taxon>Canis</taxon>
    </lineage>
</organism>
<feature type="compositionally biased region" description="Polar residues" evidence="3">
    <location>
        <begin position="649"/>
        <end position="658"/>
    </location>
</feature>
<dbReference type="InterPro" id="IPR021203">
    <property type="entry name" value="Muellerian-inhibiting_factor"/>
</dbReference>
<evidence type="ECO:0000259" key="5">
    <source>
        <dbReference type="Pfam" id="PF04709"/>
    </source>
</evidence>
<dbReference type="Ensembl" id="ENSCAFT00040022125.1">
    <property type="protein sequence ID" value="ENSCAFP00040019193.1"/>
    <property type="gene ID" value="ENSCAFG00040011997.1"/>
</dbReference>
<feature type="compositionally biased region" description="Low complexity" evidence="3">
    <location>
        <begin position="460"/>
        <end position="481"/>
    </location>
</feature>
<accession>A0A8C0SC98</accession>
<feature type="compositionally biased region" description="Low complexity" evidence="3">
    <location>
        <begin position="677"/>
        <end position="689"/>
    </location>
</feature>